<organism evidence="1">
    <name type="scientific">freshwater metagenome</name>
    <dbReference type="NCBI Taxonomy" id="449393"/>
    <lineage>
        <taxon>unclassified sequences</taxon>
        <taxon>metagenomes</taxon>
        <taxon>ecological metagenomes</taxon>
    </lineage>
</organism>
<name>A0A6J6NDQ5_9ZZZZ</name>
<proteinExistence type="predicted"/>
<sequence length="69" mass="8507">MLVNKRKKIARVANLFFINFVHFGKKMHVEIKKIAHFFAEITFRRRFFDPFGEFCAFQPQIRSFRRHIF</sequence>
<gene>
    <name evidence="1" type="ORF">UFOPK2372_00435</name>
</gene>
<accession>A0A6J6NDQ5</accession>
<protein>
    <submittedName>
        <fullName evidence="1">Unannotated protein</fullName>
    </submittedName>
</protein>
<reference evidence="1" key="1">
    <citation type="submission" date="2020-05" db="EMBL/GenBank/DDBJ databases">
        <authorList>
            <person name="Chiriac C."/>
            <person name="Salcher M."/>
            <person name="Ghai R."/>
            <person name="Kavagutti S V."/>
        </authorList>
    </citation>
    <scope>NUCLEOTIDE SEQUENCE</scope>
</reference>
<dbReference type="AlphaFoldDB" id="A0A6J6NDQ5"/>
<evidence type="ECO:0000313" key="1">
    <source>
        <dbReference type="EMBL" id="CAB4684266.1"/>
    </source>
</evidence>
<dbReference type="EMBL" id="CAEZXJ010000055">
    <property type="protein sequence ID" value="CAB4684266.1"/>
    <property type="molecule type" value="Genomic_DNA"/>
</dbReference>